<keyword evidence="1" id="KW-0732">Signal</keyword>
<accession>A0A117R033</accession>
<evidence type="ECO:0000313" key="2">
    <source>
        <dbReference type="EMBL" id="KUN63481.1"/>
    </source>
</evidence>
<dbReference type="EMBL" id="LMWV01000022">
    <property type="protein sequence ID" value="KUN63481.1"/>
    <property type="molecule type" value="Genomic_DNA"/>
</dbReference>
<dbReference type="InterPro" id="IPR011042">
    <property type="entry name" value="6-blade_b-propeller_TolB-like"/>
</dbReference>
<sequence>MAHAERSFARRTLLTSTAALTGAALLGGTARAADAGQTSGAAQASGTAQAAGTRHAPWPARFLLPDGFQPEGITIGSHPYAYFGSLADGDVYRASLATGRGSVVVKGSGRPTVGLKIDRHGTLFLAGGDSAEIRVADARTGATEQVHATGGTFVNDVVLTPGAAWFTDSFKPVLYRLAKGAVETVPLTGDWQQGPDFTANGIERTPDGRALLVVNAFANGGGLMRVDPRTGAARAVDLGGAKLPNGDGLLLLGRILYAVQQQQNAIDVFRLNDSGTRGTVVTRITDPRFRIPTTVAAWGSRLYLPNARFDTEPTPTTEYDVVAVDQV</sequence>
<dbReference type="Proteomes" id="UP000054375">
    <property type="component" value="Unassembled WGS sequence"/>
</dbReference>
<evidence type="ECO:0000256" key="1">
    <source>
        <dbReference type="SAM" id="SignalP"/>
    </source>
</evidence>
<name>A0A117R033_9ACTN</name>
<organism evidence="2 3">
    <name type="scientific">Streptomyces griseorubiginosus</name>
    <dbReference type="NCBI Taxonomy" id="67304"/>
    <lineage>
        <taxon>Bacteria</taxon>
        <taxon>Bacillati</taxon>
        <taxon>Actinomycetota</taxon>
        <taxon>Actinomycetes</taxon>
        <taxon>Kitasatosporales</taxon>
        <taxon>Streptomycetaceae</taxon>
        <taxon>Streptomyces</taxon>
    </lineage>
</organism>
<evidence type="ECO:0000313" key="3">
    <source>
        <dbReference type="Proteomes" id="UP000054375"/>
    </source>
</evidence>
<reference evidence="2 3" key="1">
    <citation type="submission" date="2015-10" db="EMBL/GenBank/DDBJ databases">
        <title>Draft genome sequence of Streptomyces griseorubiginosus DSM 40469, type strain for the species Streptomyces griseorubiginosus.</title>
        <authorList>
            <person name="Ruckert C."/>
            <person name="Winkler A."/>
            <person name="Kalinowski J."/>
            <person name="Kampfer P."/>
            <person name="Glaeser S."/>
        </authorList>
    </citation>
    <scope>NUCLEOTIDE SEQUENCE [LARGE SCALE GENOMIC DNA]</scope>
    <source>
        <strain evidence="2 3">DSM 40469</strain>
    </source>
</reference>
<dbReference type="SUPFAM" id="SSF63825">
    <property type="entry name" value="YWTD domain"/>
    <property type="match status" value="1"/>
</dbReference>
<gene>
    <name evidence="2" type="ORF">AQJ54_27340</name>
</gene>
<dbReference type="PROSITE" id="PS51318">
    <property type="entry name" value="TAT"/>
    <property type="match status" value="1"/>
</dbReference>
<feature type="chain" id="PRO_5007154930" evidence="1">
    <location>
        <begin position="33"/>
        <end position="327"/>
    </location>
</feature>
<dbReference type="Gene3D" id="2.120.10.30">
    <property type="entry name" value="TolB, C-terminal domain"/>
    <property type="match status" value="1"/>
</dbReference>
<dbReference type="AlphaFoldDB" id="A0A117R033"/>
<feature type="signal peptide" evidence="1">
    <location>
        <begin position="1"/>
        <end position="32"/>
    </location>
</feature>
<proteinExistence type="predicted"/>
<protein>
    <submittedName>
        <fullName evidence="2">Superoxide dismutase</fullName>
    </submittedName>
</protein>
<dbReference type="InterPro" id="IPR006311">
    <property type="entry name" value="TAT_signal"/>
</dbReference>
<keyword evidence="3" id="KW-1185">Reference proteome</keyword>
<comment type="caution">
    <text evidence="2">The sequence shown here is derived from an EMBL/GenBank/DDBJ whole genome shotgun (WGS) entry which is preliminary data.</text>
</comment>
<dbReference type="RefSeq" id="WP_062241696.1">
    <property type="nucleotide sequence ID" value="NZ_JBEPAT010000003.1"/>
</dbReference>